<keyword evidence="2" id="KW-1185">Reference proteome</keyword>
<evidence type="ECO:0000313" key="1">
    <source>
        <dbReference type="EMBL" id="MCI36289.1"/>
    </source>
</evidence>
<protein>
    <submittedName>
        <fullName evidence="1">Uncharacterized protein</fullName>
    </submittedName>
</protein>
<accession>A0A392RJ64</accession>
<dbReference type="Proteomes" id="UP000265520">
    <property type="component" value="Unassembled WGS sequence"/>
</dbReference>
<proteinExistence type="predicted"/>
<dbReference type="EMBL" id="LXQA010232402">
    <property type="protein sequence ID" value="MCI36289.1"/>
    <property type="molecule type" value="Genomic_DNA"/>
</dbReference>
<evidence type="ECO:0000313" key="2">
    <source>
        <dbReference type="Proteomes" id="UP000265520"/>
    </source>
</evidence>
<sequence length="67" mass="7590">MNGYVKWIPSTRNNRSMDQLMTTANSLADVSVERRLSPLSFCVSFVPSLPESSLLPPPIRICFPRHQ</sequence>
<organism evidence="1 2">
    <name type="scientific">Trifolium medium</name>
    <dbReference type="NCBI Taxonomy" id="97028"/>
    <lineage>
        <taxon>Eukaryota</taxon>
        <taxon>Viridiplantae</taxon>
        <taxon>Streptophyta</taxon>
        <taxon>Embryophyta</taxon>
        <taxon>Tracheophyta</taxon>
        <taxon>Spermatophyta</taxon>
        <taxon>Magnoliopsida</taxon>
        <taxon>eudicotyledons</taxon>
        <taxon>Gunneridae</taxon>
        <taxon>Pentapetalae</taxon>
        <taxon>rosids</taxon>
        <taxon>fabids</taxon>
        <taxon>Fabales</taxon>
        <taxon>Fabaceae</taxon>
        <taxon>Papilionoideae</taxon>
        <taxon>50 kb inversion clade</taxon>
        <taxon>NPAAA clade</taxon>
        <taxon>Hologalegina</taxon>
        <taxon>IRL clade</taxon>
        <taxon>Trifolieae</taxon>
        <taxon>Trifolium</taxon>
    </lineage>
</organism>
<name>A0A392RJ64_9FABA</name>
<reference evidence="1 2" key="1">
    <citation type="journal article" date="2018" name="Front. Plant Sci.">
        <title>Red Clover (Trifolium pratense) and Zigzag Clover (T. medium) - A Picture of Genomic Similarities and Differences.</title>
        <authorList>
            <person name="Dluhosova J."/>
            <person name="Istvanek J."/>
            <person name="Nedelnik J."/>
            <person name="Repkova J."/>
        </authorList>
    </citation>
    <scope>NUCLEOTIDE SEQUENCE [LARGE SCALE GENOMIC DNA]</scope>
    <source>
        <strain evidence="2">cv. 10/8</strain>
        <tissue evidence="1">Leaf</tissue>
    </source>
</reference>
<dbReference type="AlphaFoldDB" id="A0A392RJ64"/>
<feature type="non-terminal residue" evidence="1">
    <location>
        <position position="67"/>
    </location>
</feature>
<comment type="caution">
    <text evidence="1">The sequence shown here is derived from an EMBL/GenBank/DDBJ whole genome shotgun (WGS) entry which is preliminary data.</text>
</comment>